<dbReference type="Proteomes" id="UP000321926">
    <property type="component" value="Unassembled WGS sequence"/>
</dbReference>
<dbReference type="Gene3D" id="2.120.10.10">
    <property type="match status" value="1"/>
</dbReference>
<name>A0A5C8IUH6_9BACT</name>
<evidence type="ECO:0000313" key="3">
    <source>
        <dbReference type="EMBL" id="TXK24930.1"/>
    </source>
</evidence>
<dbReference type="SUPFAM" id="SSF50939">
    <property type="entry name" value="Sialidases"/>
    <property type="match status" value="1"/>
</dbReference>
<dbReference type="EMBL" id="VRTY01000135">
    <property type="protein sequence ID" value="TXK24930.1"/>
    <property type="molecule type" value="Genomic_DNA"/>
</dbReference>
<dbReference type="CDD" id="cd15482">
    <property type="entry name" value="Sialidase_non-viral"/>
    <property type="match status" value="1"/>
</dbReference>
<proteinExistence type="predicted"/>
<evidence type="ECO:0000259" key="2">
    <source>
        <dbReference type="Pfam" id="PF13088"/>
    </source>
</evidence>
<dbReference type="OrthoDB" id="9757809at2"/>
<dbReference type="PANTHER" id="PTHR43752:SF2">
    <property type="entry name" value="BNR_ASP-BOX REPEAT FAMILY PROTEIN"/>
    <property type="match status" value="1"/>
</dbReference>
<comment type="caution">
    <text evidence="3">The sequence shown here is derived from an EMBL/GenBank/DDBJ whole genome shotgun (WGS) entry which is preliminary data.</text>
</comment>
<feature type="chain" id="PRO_5023013131" evidence="1">
    <location>
        <begin position="22"/>
        <end position="344"/>
    </location>
</feature>
<feature type="signal peptide" evidence="1">
    <location>
        <begin position="1"/>
        <end position="21"/>
    </location>
</feature>
<dbReference type="InterPro" id="IPR036278">
    <property type="entry name" value="Sialidase_sf"/>
</dbReference>
<gene>
    <name evidence="3" type="ORF">FVR03_22135</name>
</gene>
<keyword evidence="4" id="KW-1185">Reference proteome</keyword>
<keyword evidence="1" id="KW-0732">Signal</keyword>
<accession>A0A5C8IUH6</accession>
<dbReference type="InterPro" id="IPR011040">
    <property type="entry name" value="Sialidase"/>
</dbReference>
<evidence type="ECO:0000313" key="4">
    <source>
        <dbReference type="Proteomes" id="UP000321926"/>
    </source>
</evidence>
<dbReference type="AlphaFoldDB" id="A0A5C8IUH6"/>
<reference evidence="3 4" key="1">
    <citation type="submission" date="2019-08" db="EMBL/GenBank/DDBJ databases">
        <authorList>
            <person name="Shi S."/>
        </authorList>
    </citation>
    <scope>NUCLEOTIDE SEQUENCE [LARGE SCALE GENOMIC DNA]</scope>
    <source>
        <strain evidence="3 4">GY10130</strain>
    </source>
</reference>
<dbReference type="PANTHER" id="PTHR43752">
    <property type="entry name" value="BNR/ASP-BOX REPEAT FAMILY PROTEIN"/>
    <property type="match status" value="1"/>
</dbReference>
<organism evidence="3 4">
    <name type="scientific">Pontibacter qinzhouensis</name>
    <dbReference type="NCBI Taxonomy" id="2603253"/>
    <lineage>
        <taxon>Bacteria</taxon>
        <taxon>Pseudomonadati</taxon>
        <taxon>Bacteroidota</taxon>
        <taxon>Cytophagia</taxon>
        <taxon>Cytophagales</taxon>
        <taxon>Hymenobacteraceae</taxon>
        <taxon>Pontibacter</taxon>
    </lineage>
</organism>
<dbReference type="RefSeq" id="WP_147923959.1">
    <property type="nucleotide sequence ID" value="NZ_VRTY01000135.1"/>
</dbReference>
<sequence>MNRYSVILLLLLLHLVGSAKAQTAWTKVKEELLFEDAPFKQCHASTIVEVTGGKLLLSCFGGSAEGRNDVDIWLSTVDEAGVSVPVAIANGIVNDSLRYPTWNPVLFKTQEGRLFLFYKVGPNPREWWGMVKTSDDEGLTWSEARKLPDGILGPIKNKPVQLADGAIISPSSIEESTERWKAHIEKSIDGGMTWQHIPVDTSSGVEVIQPSVLFHPGNRLQLLCRSKHGSVMQAWSADAGNSWGPLFKTPLLNPNSGTDAVTLTDGTQVIVYNPDVPGNDWFNGRGKLYVATSTNGRTWKDVAVLENGDKEEYSYPAVLQTNDGLVHITYTYNRRNIKHVVFRP</sequence>
<feature type="domain" description="Sialidase" evidence="2">
    <location>
        <begin position="53"/>
        <end position="328"/>
    </location>
</feature>
<dbReference type="Pfam" id="PF13088">
    <property type="entry name" value="BNR_2"/>
    <property type="match status" value="1"/>
</dbReference>
<protein>
    <submittedName>
        <fullName evidence="3">Sialidase</fullName>
    </submittedName>
</protein>
<evidence type="ECO:0000256" key="1">
    <source>
        <dbReference type="SAM" id="SignalP"/>
    </source>
</evidence>